<dbReference type="eggNOG" id="ENOG50334KT">
    <property type="taxonomic scope" value="Bacteria"/>
</dbReference>
<reference evidence="2" key="1">
    <citation type="journal article" date="2011" name="MBio">
        <title>Novel metabolic attributes of the genus Cyanothece, comprising a group of unicellular nitrogen-fixing Cyanobacteria.</title>
        <authorList>
            <person name="Bandyopadhyay A."/>
            <person name="Elvitigala T."/>
            <person name="Welsh E."/>
            <person name="Stockel J."/>
            <person name="Liberton M."/>
            <person name="Min H."/>
            <person name="Sherman L.A."/>
            <person name="Pakrasi H.B."/>
        </authorList>
    </citation>
    <scope>NUCLEOTIDE SEQUENCE [LARGE SCALE GENOMIC DNA]</scope>
    <source>
        <strain evidence="2">PCC 7424</strain>
    </source>
</reference>
<sequence>MITKLLTTSVFSLGLGLVLQAPVLSANIGFFNSLSYTDPTASNNIKNILADLGHTVNEFDSLDPSDWQQVIAENQLLLFNVITLEIEPDFSEETKTVIRNYVNRGGGVIFTSIADDGFTLWNSIFNTEIETELRSGELFLNTTNAAGTIFADAPPVLQPSGYIGASIASLPPEARIIYYNDNPLNSSPVFISSFGKGNIAYVGYDFFDLSEEPLWGDVFNLAVDYVAVPEPSLLGAAVMISLGGGFLKSKTKNKNNDEN</sequence>
<accession>B7K8J7</accession>
<name>B7K8J7_GLOC7</name>
<dbReference type="Proteomes" id="UP000002384">
    <property type="component" value="Chromosome"/>
</dbReference>
<evidence type="ECO:0008006" key="3">
    <source>
        <dbReference type="Google" id="ProtNLM"/>
    </source>
</evidence>
<dbReference type="EMBL" id="CP001291">
    <property type="protein sequence ID" value="ACK71195.1"/>
    <property type="molecule type" value="Genomic_DNA"/>
</dbReference>
<dbReference type="KEGG" id="cyc:PCC7424_2785"/>
<gene>
    <name evidence="1" type="ordered locus">PCC7424_2785</name>
</gene>
<dbReference type="HOGENOM" id="CLU_1080610_0_0_3"/>
<protein>
    <recommendedName>
        <fullName evidence="3">PEP-CTERM protein-sorting domain-containing protein</fullName>
    </recommendedName>
</protein>
<keyword evidence="2" id="KW-1185">Reference proteome</keyword>
<dbReference type="SUPFAM" id="SSF52317">
    <property type="entry name" value="Class I glutamine amidotransferase-like"/>
    <property type="match status" value="1"/>
</dbReference>
<dbReference type="OrthoDB" id="429695at2"/>
<evidence type="ECO:0000313" key="1">
    <source>
        <dbReference type="EMBL" id="ACK71195.1"/>
    </source>
</evidence>
<dbReference type="InterPro" id="IPR029062">
    <property type="entry name" value="Class_I_gatase-like"/>
</dbReference>
<organism evidence="1 2">
    <name type="scientific">Gloeothece citriformis (strain PCC 7424)</name>
    <name type="common">Cyanothece sp. (strain PCC 7424)</name>
    <dbReference type="NCBI Taxonomy" id="65393"/>
    <lineage>
        <taxon>Bacteria</taxon>
        <taxon>Bacillati</taxon>
        <taxon>Cyanobacteriota</taxon>
        <taxon>Cyanophyceae</taxon>
        <taxon>Oscillatoriophycideae</taxon>
        <taxon>Chroococcales</taxon>
        <taxon>Aphanothecaceae</taxon>
        <taxon>Gloeothece</taxon>
        <taxon>Gloeothece citriformis</taxon>
    </lineage>
</organism>
<dbReference type="AlphaFoldDB" id="B7K8J7"/>
<dbReference type="RefSeq" id="WP_015954796.1">
    <property type="nucleotide sequence ID" value="NC_011729.1"/>
</dbReference>
<evidence type="ECO:0000313" key="2">
    <source>
        <dbReference type="Proteomes" id="UP000002384"/>
    </source>
</evidence>
<proteinExistence type="predicted"/>